<dbReference type="PATRIC" id="fig|186479.3.peg.7591"/>
<feature type="non-terminal residue" evidence="2">
    <location>
        <position position="175"/>
    </location>
</feature>
<sequence>FLLAFLALLRMRGYDNGIMISPNPYGTERPMDYALFNAIRVSGNFPPHDPWLSGYSINYYYFGYLLMALMSLVSGIAQGTAYNLALALIFALTALGVAGVVFSLIDLTAGKPRAANEDEAPRRIWPHRAGRLGAAALAIVLVLLAGNQGGALEIISGSHKILELGQQDFVRAVAN</sequence>
<comment type="caution">
    <text evidence="2">The sequence shown here is derived from an EMBL/GenBank/DDBJ whole genome shotgun (WGS) entry which is preliminary data.</text>
</comment>
<dbReference type="PANTHER" id="PTHR10790">
    <property type="entry name" value="TPR-DOMAIN CONTAINING PROTEIN"/>
    <property type="match status" value="1"/>
</dbReference>
<evidence type="ECO:0000256" key="1">
    <source>
        <dbReference type="SAM" id="Phobius"/>
    </source>
</evidence>
<keyword evidence="1" id="KW-0812">Transmembrane</keyword>
<feature type="transmembrane region" description="Helical" evidence="1">
    <location>
        <begin position="59"/>
        <end position="77"/>
    </location>
</feature>
<organism evidence="2 3">
    <name type="scientific">Kouleothrix aurantiaca</name>
    <dbReference type="NCBI Taxonomy" id="186479"/>
    <lineage>
        <taxon>Bacteria</taxon>
        <taxon>Bacillati</taxon>
        <taxon>Chloroflexota</taxon>
        <taxon>Chloroflexia</taxon>
        <taxon>Chloroflexales</taxon>
        <taxon>Roseiflexineae</taxon>
        <taxon>Roseiflexaceae</taxon>
        <taxon>Kouleothrix</taxon>
    </lineage>
</organism>
<accession>A0A0P9F383</accession>
<dbReference type="Pfam" id="PF10060">
    <property type="entry name" value="DUF2298"/>
    <property type="match status" value="1"/>
</dbReference>
<keyword evidence="1" id="KW-1133">Transmembrane helix</keyword>
<dbReference type="InterPro" id="IPR018746">
    <property type="entry name" value="DUF2298"/>
</dbReference>
<protein>
    <submittedName>
        <fullName evidence="2">Uncharacterized protein</fullName>
    </submittedName>
</protein>
<feature type="non-terminal residue" evidence="2">
    <location>
        <position position="1"/>
    </location>
</feature>
<dbReference type="EMBL" id="LJCR01003670">
    <property type="protein sequence ID" value="KPV45942.1"/>
    <property type="molecule type" value="Genomic_DNA"/>
</dbReference>
<feature type="transmembrane region" description="Helical" evidence="1">
    <location>
        <begin position="84"/>
        <end position="105"/>
    </location>
</feature>
<dbReference type="PANTHER" id="PTHR10790:SF51">
    <property type="entry name" value="TETRATRICOPEPTIDE REPEAT PROTEIN"/>
    <property type="match status" value="1"/>
</dbReference>
<name>A0A0P9F383_9CHLR</name>
<dbReference type="Proteomes" id="UP000050509">
    <property type="component" value="Unassembled WGS sequence"/>
</dbReference>
<reference evidence="2 3" key="1">
    <citation type="submission" date="2015-09" db="EMBL/GenBank/DDBJ databases">
        <title>Draft genome sequence of Kouleothrix aurantiaca JCM 19913.</title>
        <authorList>
            <person name="Hemp J."/>
        </authorList>
    </citation>
    <scope>NUCLEOTIDE SEQUENCE [LARGE SCALE GENOMIC DNA]</scope>
    <source>
        <strain evidence="2 3">COM-B</strain>
    </source>
</reference>
<keyword evidence="3" id="KW-1185">Reference proteome</keyword>
<feature type="transmembrane region" description="Helical" evidence="1">
    <location>
        <begin position="125"/>
        <end position="146"/>
    </location>
</feature>
<gene>
    <name evidence="2" type="ORF">SE17_43840</name>
</gene>
<keyword evidence="1" id="KW-0472">Membrane</keyword>
<dbReference type="AlphaFoldDB" id="A0A0P9F383"/>
<proteinExistence type="predicted"/>
<evidence type="ECO:0000313" key="2">
    <source>
        <dbReference type="EMBL" id="KPV45942.1"/>
    </source>
</evidence>
<evidence type="ECO:0000313" key="3">
    <source>
        <dbReference type="Proteomes" id="UP000050509"/>
    </source>
</evidence>